<evidence type="ECO:0000256" key="8">
    <source>
        <dbReference type="ARBA" id="ARBA00063859"/>
    </source>
</evidence>
<dbReference type="InterPro" id="IPR057978">
    <property type="entry name" value="TPR_DAAF5"/>
</dbReference>
<dbReference type="InterPro" id="IPR056497">
    <property type="entry name" value="HEAT_DAAF5"/>
</dbReference>
<evidence type="ECO:0000256" key="10">
    <source>
        <dbReference type="ARBA" id="ARBA00078800"/>
    </source>
</evidence>
<evidence type="ECO:0000259" key="13">
    <source>
        <dbReference type="Pfam" id="PF24573"/>
    </source>
</evidence>
<evidence type="ECO:0000256" key="12">
    <source>
        <dbReference type="SAM" id="MobiDB-lite"/>
    </source>
</evidence>
<evidence type="ECO:0000313" key="15">
    <source>
        <dbReference type="Ensembl" id="ENSBTAP00000103619.1"/>
    </source>
</evidence>
<keyword evidence="5" id="KW-0007">Acetylation</keyword>
<feature type="domain" description="Dynein axonemal assembly factor 5 HEAT-repeat" evidence="13">
    <location>
        <begin position="345"/>
        <end position="427"/>
    </location>
</feature>
<keyword evidence="4" id="KW-0970">Cilium biogenesis/degradation</keyword>
<dbReference type="InterPro" id="IPR016024">
    <property type="entry name" value="ARM-type_fold"/>
</dbReference>
<dbReference type="Gene3D" id="1.25.10.10">
    <property type="entry name" value="Leucine-rich Repeat Variant"/>
    <property type="match status" value="3"/>
</dbReference>
<dbReference type="PANTHER" id="PTHR16216">
    <property type="entry name" value="DYNEIN ASSEMBLY FACTOR 5, AXONEMAL"/>
    <property type="match status" value="1"/>
</dbReference>
<comment type="subunit">
    <text evidence="8">Interacts with DNAI2; probably involved in outer arm dynein assembly.</text>
</comment>
<evidence type="ECO:0000259" key="14">
    <source>
        <dbReference type="Pfam" id="PF25757"/>
    </source>
</evidence>
<dbReference type="InterPro" id="IPR021133">
    <property type="entry name" value="HEAT_type_2"/>
</dbReference>
<evidence type="ECO:0000256" key="4">
    <source>
        <dbReference type="ARBA" id="ARBA00022794"/>
    </source>
</evidence>
<evidence type="ECO:0000256" key="6">
    <source>
        <dbReference type="ARBA" id="ARBA00055740"/>
    </source>
</evidence>
<dbReference type="PANTHER" id="PTHR16216:SF2">
    <property type="entry name" value="DYNEIN AXONEMAL ASSEMBLY FACTOR 5"/>
    <property type="match status" value="1"/>
</dbReference>
<proteinExistence type="inferred from homology"/>
<dbReference type="Pfam" id="PF25757">
    <property type="entry name" value="TPR_DNAAF5"/>
    <property type="match status" value="1"/>
</dbReference>
<dbReference type="InterPro" id="IPR011989">
    <property type="entry name" value="ARM-like"/>
</dbReference>
<accession>A0AAA9TZ71</accession>
<comment type="function">
    <text evidence="6">Cytoplasmic protein involved in the delivery of the dynein machinery to the motile cilium. It is required for the assembly of the axonemal dynein inner and outer arms, two structures attached to the peripheral outer doublet A microtubule of the axoneme, that play a crucial role in cilium motility.</text>
</comment>
<feature type="repeat" description="HEAT" evidence="11">
    <location>
        <begin position="681"/>
        <end position="717"/>
    </location>
</feature>
<dbReference type="Ensembl" id="ENSBTAT00000127075.1">
    <property type="protein sequence ID" value="ENSBTAP00000103619.1"/>
    <property type="gene ID" value="ENSBTAG00000048140.3"/>
</dbReference>
<evidence type="ECO:0000256" key="1">
    <source>
        <dbReference type="ARBA" id="ARBA00004496"/>
    </source>
</evidence>
<comment type="similarity">
    <text evidence="7">Belongs to the DNAAF5 family.</text>
</comment>
<evidence type="ECO:0000256" key="3">
    <source>
        <dbReference type="ARBA" id="ARBA00022737"/>
    </source>
</evidence>
<dbReference type="FunFam" id="1.25.10.10:FF:000547">
    <property type="entry name" value="Dynein assembly factor 5, axonemal"/>
    <property type="match status" value="1"/>
</dbReference>
<dbReference type="Proteomes" id="UP000009136">
    <property type="component" value="Chromosome 25"/>
</dbReference>
<reference evidence="15" key="2">
    <citation type="submission" date="2025-08" db="UniProtKB">
        <authorList>
            <consortium name="Ensembl"/>
        </authorList>
    </citation>
    <scope>IDENTIFICATION</scope>
    <source>
        <strain evidence="15">Hereford</strain>
    </source>
</reference>
<dbReference type="GO" id="GO:0030030">
    <property type="term" value="P:cell projection organization"/>
    <property type="evidence" value="ECO:0007669"/>
    <property type="project" value="UniProtKB-KW"/>
</dbReference>
<dbReference type="GeneTree" id="ENSGT00390000005666"/>
<reference evidence="15" key="1">
    <citation type="submission" date="2018-03" db="EMBL/GenBank/DDBJ databases">
        <title>ARS-UCD1.2.</title>
        <authorList>
            <person name="Rosen B.D."/>
            <person name="Bickhart D.M."/>
            <person name="Koren S."/>
            <person name="Schnabel R.D."/>
            <person name="Hall R."/>
            <person name="Zimin A."/>
            <person name="Dreischer C."/>
            <person name="Schultheiss S."/>
            <person name="Schroeder S.G."/>
            <person name="Elsik C.G."/>
            <person name="Couldrey C."/>
            <person name="Liu G.E."/>
            <person name="Van Tassell C.P."/>
            <person name="Phillippy A.M."/>
            <person name="Smith T.P.L."/>
            <person name="Medrano J.F."/>
        </authorList>
    </citation>
    <scope>NUCLEOTIDE SEQUENCE [LARGE SCALE GENOMIC DNA]</scope>
    <source>
        <strain evidence="15">Hereford</strain>
    </source>
</reference>
<comment type="subcellular location">
    <subcellularLocation>
        <location evidence="1">Cytoplasm</location>
    </subcellularLocation>
</comment>
<feature type="domain" description="Dynein axonemal assembly factor 5 TPR repeats" evidence="14">
    <location>
        <begin position="38"/>
        <end position="335"/>
    </location>
</feature>
<reference evidence="15" key="3">
    <citation type="submission" date="2025-09" db="UniProtKB">
        <authorList>
            <consortium name="Ensembl"/>
        </authorList>
    </citation>
    <scope>IDENTIFICATION</scope>
    <source>
        <strain evidence="15">Hereford</strain>
    </source>
</reference>
<evidence type="ECO:0000256" key="7">
    <source>
        <dbReference type="ARBA" id="ARBA00061384"/>
    </source>
</evidence>
<protein>
    <recommendedName>
        <fullName evidence="9">Dynein axonemal assembly factor 5</fullName>
    </recommendedName>
    <alternativeName>
        <fullName evidence="10">HEAT repeat-containing protein 2</fullName>
    </alternativeName>
</protein>
<evidence type="ECO:0000313" key="16">
    <source>
        <dbReference type="Proteomes" id="UP000009136"/>
    </source>
</evidence>
<dbReference type="InterPro" id="IPR052623">
    <property type="entry name" value="DAAF5"/>
</dbReference>
<dbReference type="AlphaFoldDB" id="A0AAA9TZ71"/>
<evidence type="ECO:0000256" key="9">
    <source>
        <dbReference type="ARBA" id="ARBA00073725"/>
    </source>
</evidence>
<evidence type="ECO:0000256" key="11">
    <source>
        <dbReference type="PROSITE-ProRule" id="PRU00103"/>
    </source>
</evidence>
<name>A0AAA9TZ71_BOVIN</name>
<sequence>MAALVAPEAAAPQGPTEAGETTEAAELSRSLSRLLPGLEADSKLGRRRALEALQRVLEAAQPEAPDADPDAAAAAFQGPWVHLLLPRLLRRLTDPAEGCRALAVHLLGLGLRRAARPRDALPRLLPALAARLASPEPARRPPPEACEELRLALVQLLGLAVRLTGAAFAPHLDDAVRALRCTLLDPFAAVRRESCECAAGLARATPDHFHMQSESLIGPLMQSISHQHWKVRVAVIEATGAAIQFGSGKSVDDVLPHFAQRLFDDVPQVRQAVMRVVGGWLLSLRDRYSFFHKLIPLLLSGFHDEIPEIASEASSLWERVGLQWQTENEEDLKDKLDFASPPPAHHPSPGSRPGLGCRELVFRNLSKILPAVCHDIDDWVAGTRVKSAQLLAVLLLHAEDHVTQHLEPVLRALLRACADEEAAVVSSRLYGERLLQCVQAVVSAGREDCRGAGEPLLEVLVTVLALWGPAGLSDKVQETLAALAAVEGMDGSQDLFRARVSPLLEWLAASHRDWTGHSVELLQLDVVLSHSGPALGEALPQLVPILRSCLQPARDPAMRLKLFSTLTGVLLGAPETVDSQGQLHGYLDTLVQDIFVPNLQWHAGRTAAAIRTAAVSCLWALVSSGGLSDGQIQDMQETLMPQILTTLEEDSQMTRLISCQIINLFLKTSNGVIDPDKFIKIYPELLKRLDDVSDDVRLAATSALVTWLQRVQSEASKCCYQSSVRHLYRELLVYLDDPEHAVQDAVLEALKAGSVLFPDLLVKETEAVLHKHRSPTYCEQLLQHLQALPPAQ</sequence>
<keyword evidence="3" id="KW-0677">Repeat</keyword>
<feature type="region of interest" description="Disordered" evidence="12">
    <location>
        <begin position="1"/>
        <end position="27"/>
    </location>
</feature>
<evidence type="ECO:0000256" key="5">
    <source>
        <dbReference type="ARBA" id="ARBA00022990"/>
    </source>
</evidence>
<dbReference type="PROSITE" id="PS50077">
    <property type="entry name" value="HEAT_REPEAT"/>
    <property type="match status" value="1"/>
</dbReference>
<dbReference type="FunFam" id="1.25.10.10:FF:001468">
    <property type="entry name" value="Dynein, axonemal, assembly factor 5"/>
    <property type="match status" value="1"/>
</dbReference>
<dbReference type="SUPFAM" id="SSF48371">
    <property type="entry name" value="ARM repeat"/>
    <property type="match status" value="1"/>
</dbReference>
<evidence type="ECO:0000256" key="2">
    <source>
        <dbReference type="ARBA" id="ARBA00022490"/>
    </source>
</evidence>
<dbReference type="Pfam" id="PF24573">
    <property type="entry name" value="HEAT_DAAF5"/>
    <property type="match status" value="1"/>
</dbReference>
<keyword evidence="2" id="KW-0963">Cytoplasm</keyword>
<dbReference type="GO" id="GO:0005737">
    <property type="term" value="C:cytoplasm"/>
    <property type="evidence" value="ECO:0007669"/>
    <property type="project" value="UniProtKB-SubCell"/>
</dbReference>
<gene>
    <name evidence="15" type="primary">DNAAF5</name>
</gene>
<keyword evidence="16" id="KW-1185">Reference proteome</keyword>
<organism evidence="15 16">
    <name type="scientific">Bos taurus</name>
    <name type="common">Bovine</name>
    <dbReference type="NCBI Taxonomy" id="9913"/>
    <lineage>
        <taxon>Eukaryota</taxon>
        <taxon>Metazoa</taxon>
        <taxon>Chordata</taxon>
        <taxon>Craniata</taxon>
        <taxon>Vertebrata</taxon>
        <taxon>Euteleostomi</taxon>
        <taxon>Mammalia</taxon>
        <taxon>Eutheria</taxon>
        <taxon>Laurasiatheria</taxon>
        <taxon>Artiodactyla</taxon>
        <taxon>Ruminantia</taxon>
        <taxon>Pecora</taxon>
        <taxon>Bovidae</taxon>
        <taxon>Bovinae</taxon>
        <taxon>Bos</taxon>
    </lineage>
</organism>